<comment type="subcellular location">
    <subcellularLocation>
        <location evidence="1">Membrane</location>
        <topology evidence="1">Multi-pass membrane protein</topology>
    </subcellularLocation>
</comment>
<keyword evidence="4" id="KW-0560">Oxidoreductase</keyword>
<dbReference type="SUPFAM" id="SSF63380">
    <property type="entry name" value="Riboflavin synthase domain-like"/>
    <property type="match status" value="1"/>
</dbReference>
<dbReference type="InterPro" id="IPR013130">
    <property type="entry name" value="Fe3_Rdtase_TM_dom"/>
</dbReference>
<dbReference type="PANTHER" id="PTHR11972">
    <property type="entry name" value="NADPH OXIDASE"/>
    <property type="match status" value="1"/>
</dbReference>
<dbReference type="GO" id="GO:0016491">
    <property type="term" value="F:oxidoreductase activity"/>
    <property type="evidence" value="ECO:0007669"/>
    <property type="project" value="UniProtKB-KW"/>
</dbReference>
<feature type="transmembrane region" description="Helical" evidence="6">
    <location>
        <begin position="597"/>
        <end position="616"/>
    </location>
</feature>
<dbReference type="SFLD" id="SFLDS00052">
    <property type="entry name" value="Ferric_Reductase_Domain"/>
    <property type="match status" value="1"/>
</dbReference>
<name>A0A067D3I0_SAPPC</name>
<keyword evidence="2 6" id="KW-0812">Transmembrane</keyword>
<dbReference type="Pfam" id="PF01794">
    <property type="entry name" value="Ferric_reduct"/>
    <property type="match status" value="1"/>
</dbReference>
<dbReference type="KEGG" id="spar:SPRG_02087"/>
<sequence length="708" mass="79416">MAPNTPHAVVNDGHFQQVTTPASFDVATKSKEAPKTSLVRLSAHWLVGLLLALSFWPPSTFTDKISNKFDPFLKGLWGIDPKVKGSGHPEMTNYTYFFFGNILPIFVAFLLVRLVTKGAPAPIPSLSHWLKRKPRFLGSLVSYGEILFVAIIIFGNVIVFMGFYNLKVGPKSTYASKIRVSAKSLGFSSLWNMVWLALPASRHCFWMEWLNIPYAHGIKYHRWLGIATIFTMVLHVGFYIGAYALSDDLIKLLPCFDCNLATKPGKERWINAFGWLGTFCMLIIMATSISYVRRRYYNVFYVTHFLFIPTTLFSIMHWGGMVVWLFAAIVLYIGNRMMSSATISAPVVVRKAVSYPHQVTELVVECETHYQAGDVVYLKVPSVSTTQWHPFSVASTPLHTPGTMTIYLKNLGRWSSQVFEYVRQCNAAGVDPVVYMDGGYVSPALVSASYEKVVFIGGGIGVTPLMAQIMHILHTDAHQHVHLIWHVRDIHMMVQFQQWFHEATALADPSRLHLHLYVTQPPTAVMTIQDMPMTTTTAFDLKASSIPARPYANISVTRQVLLMTVAFFCAGGLLVAVHFKNNSIEGAYPSYWPLQRAVEFLAVVVGAYWAYVVILIKPYKPMSTAMAKTPVDIKASDVMTIDAFVTHYKVQYCRADWPSLWANITSGIEKTLTPKIGVYVSGPKTLSRAVDAMANSTLFDVHHEEFEM</sequence>
<dbReference type="EMBL" id="KK583193">
    <property type="protein sequence ID" value="KDO33276.1"/>
    <property type="molecule type" value="Genomic_DNA"/>
</dbReference>
<keyword evidence="3 6" id="KW-1133">Transmembrane helix</keyword>
<keyword evidence="9" id="KW-1185">Reference proteome</keyword>
<dbReference type="SUPFAM" id="SSF52343">
    <property type="entry name" value="Ferredoxin reductase-like, C-terminal NADP-linked domain"/>
    <property type="match status" value="1"/>
</dbReference>
<feature type="transmembrane region" description="Helical" evidence="6">
    <location>
        <begin position="272"/>
        <end position="292"/>
    </location>
</feature>
<dbReference type="Gene3D" id="3.40.50.80">
    <property type="entry name" value="Nucleotide-binding domain of ferredoxin-NADP reductase (FNR) module"/>
    <property type="match status" value="1"/>
</dbReference>
<organism evidence="8 9">
    <name type="scientific">Saprolegnia parasitica (strain CBS 223.65)</name>
    <dbReference type="NCBI Taxonomy" id="695850"/>
    <lineage>
        <taxon>Eukaryota</taxon>
        <taxon>Sar</taxon>
        <taxon>Stramenopiles</taxon>
        <taxon>Oomycota</taxon>
        <taxon>Saprolegniomycetes</taxon>
        <taxon>Saprolegniales</taxon>
        <taxon>Saprolegniaceae</taxon>
        <taxon>Saprolegnia</taxon>
    </lineage>
</organism>
<feature type="transmembrane region" description="Helical" evidence="6">
    <location>
        <begin position="38"/>
        <end position="56"/>
    </location>
</feature>
<dbReference type="InterPro" id="IPR050369">
    <property type="entry name" value="RBOH/FRE"/>
</dbReference>
<feature type="transmembrane region" description="Helical" evidence="6">
    <location>
        <begin position="136"/>
        <end position="164"/>
    </location>
</feature>
<dbReference type="Pfam" id="PF08030">
    <property type="entry name" value="NAD_binding_6"/>
    <property type="match status" value="1"/>
</dbReference>
<feature type="transmembrane region" description="Helical" evidence="6">
    <location>
        <begin position="560"/>
        <end position="577"/>
    </location>
</feature>
<proteinExistence type="predicted"/>
<dbReference type="GeneID" id="24124652"/>
<feature type="transmembrane region" description="Helical" evidence="6">
    <location>
        <begin position="94"/>
        <end position="115"/>
    </location>
</feature>
<dbReference type="PANTHER" id="PTHR11972:SF193">
    <property type="entry name" value="FAD-BINDING FR-TYPE DOMAIN-CONTAINING PROTEIN"/>
    <property type="match status" value="1"/>
</dbReference>
<evidence type="ECO:0000256" key="6">
    <source>
        <dbReference type="SAM" id="Phobius"/>
    </source>
</evidence>
<reference evidence="8 9" key="1">
    <citation type="journal article" date="2013" name="PLoS Genet.">
        <title>Distinctive expansion of potential virulence genes in the genome of the oomycete fish pathogen Saprolegnia parasitica.</title>
        <authorList>
            <person name="Jiang R.H."/>
            <person name="de Bruijn I."/>
            <person name="Haas B.J."/>
            <person name="Belmonte R."/>
            <person name="Lobach L."/>
            <person name="Christie J."/>
            <person name="van den Ackerveken G."/>
            <person name="Bottin A."/>
            <person name="Bulone V."/>
            <person name="Diaz-Moreno S.M."/>
            <person name="Dumas B."/>
            <person name="Fan L."/>
            <person name="Gaulin E."/>
            <person name="Govers F."/>
            <person name="Grenville-Briggs L.J."/>
            <person name="Horner N.R."/>
            <person name="Levin J.Z."/>
            <person name="Mammella M."/>
            <person name="Meijer H.J."/>
            <person name="Morris P."/>
            <person name="Nusbaum C."/>
            <person name="Oome S."/>
            <person name="Phillips A.J."/>
            <person name="van Rooyen D."/>
            <person name="Rzeszutek E."/>
            <person name="Saraiva M."/>
            <person name="Secombes C.J."/>
            <person name="Seidl M.F."/>
            <person name="Snel B."/>
            <person name="Stassen J.H."/>
            <person name="Sykes S."/>
            <person name="Tripathy S."/>
            <person name="van den Berg H."/>
            <person name="Vega-Arreguin J.C."/>
            <person name="Wawra S."/>
            <person name="Young S.K."/>
            <person name="Zeng Q."/>
            <person name="Dieguez-Uribeondo J."/>
            <person name="Russ C."/>
            <person name="Tyler B.M."/>
            <person name="van West P."/>
        </authorList>
    </citation>
    <scope>NUCLEOTIDE SEQUENCE [LARGE SCALE GENOMIC DNA]</scope>
    <source>
        <strain evidence="8 9">CBS 223.65</strain>
    </source>
</reference>
<dbReference type="VEuPathDB" id="FungiDB:SPRG_02087"/>
<evidence type="ECO:0000259" key="7">
    <source>
        <dbReference type="PROSITE" id="PS51384"/>
    </source>
</evidence>
<protein>
    <recommendedName>
        <fullName evidence="7">FAD-binding FR-type domain-containing protein</fullName>
    </recommendedName>
</protein>
<dbReference type="CDD" id="cd06186">
    <property type="entry name" value="NOX_Duox_like_FAD_NADP"/>
    <property type="match status" value="1"/>
</dbReference>
<evidence type="ECO:0000256" key="1">
    <source>
        <dbReference type="ARBA" id="ARBA00004141"/>
    </source>
</evidence>
<dbReference type="GO" id="GO:0005886">
    <property type="term" value="C:plasma membrane"/>
    <property type="evidence" value="ECO:0007669"/>
    <property type="project" value="TreeGrafter"/>
</dbReference>
<dbReference type="OMA" id="WTNKLFD"/>
<dbReference type="PROSITE" id="PS51384">
    <property type="entry name" value="FAD_FR"/>
    <property type="match status" value="1"/>
</dbReference>
<keyword evidence="5 6" id="KW-0472">Membrane</keyword>
<dbReference type="SFLD" id="SFLDG01168">
    <property type="entry name" value="Ferric_reductase_subgroup_(FRE"/>
    <property type="match status" value="1"/>
</dbReference>
<dbReference type="InterPro" id="IPR013112">
    <property type="entry name" value="FAD-bd_8"/>
</dbReference>
<dbReference type="OrthoDB" id="75426at2759"/>
<dbReference type="InterPro" id="IPR039261">
    <property type="entry name" value="FNR_nucleotide-bd"/>
</dbReference>
<dbReference type="InterPro" id="IPR017938">
    <property type="entry name" value="Riboflavin_synthase-like_b-brl"/>
</dbReference>
<dbReference type="AlphaFoldDB" id="A0A067D3I0"/>
<dbReference type="RefSeq" id="XP_012196030.1">
    <property type="nucleotide sequence ID" value="XM_012340640.1"/>
</dbReference>
<evidence type="ECO:0000313" key="8">
    <source>
        <dbReference type="EMBL" id="KDO33276.1"/>
    </source>
</evidence>
<dbReference type="Proteomes" id="UP000030745">
    <property type="component" value="Unassembled WGS sequence"/>
</dbReference>
<evidence type="ECO:0000313" key="9">
    <source>
        <dbReference type="Proteomes" id="UP000030745"/>
    </source>
</evidence>
<feature type="domain" description="FAD-binding FR-type" evidence="7">
    <location>
        <begin position="340"/>
        <end position="446"/>
    </location>
</feature>
<accession>A0A067D3I0</accession>
<dbReference type="InterPro" id="IPR017927">
    <property type="entry name" value="FAD-bd_FR_type"/>
</dbReference>
<feature type="transmembrane region" description="Helical" evidence="6">
    <location>
        <begin position="223"/>
        <end position="244"/>
    </location>
</feature>
<evidence type="ECO:0000256" key="2">
    <source>
        <dbReference type="ARBA" id="ARBA00022692"/>
    </source>
</evidence>
<evidence type="ECO:0000256" key="5">
    <source>
        <dbReference type="ARBA" id="ARBA00023136"/>
    </source>
</evidence>
<evidence type="ECO:0000256" key="3">
    <source>
        <dbReference type="ARBA" id="ARBA00022989"/>
    </source>
</evidence>
<evidence type="ECO:0000256" key="4">
    <source>
        <dbReference type="ARBA" id="ARBA00023002"/>
    </source>
</evidence>
<dbReference type="InterPro" id="IPR013121">
    <property type="entry name" value="Fe_red_NAD-bd_6"/>
</dbReference>
<gene>
    <name evidence="8" type="ORF">SPRG_02087</name>
</gene>
<dbReference type="Pfam" id="PF08022">
    <property type="entry name" value="FAD_binding_8"/>
    <property type="match status" value="1"/>
</dbReference>